<evidence type="ECO:0000256" key="4">
    <source>
        <dbReference type="ARBA" id="ARBA00022860"/>
    </source>
</evidence>
<evidence type="ECO:0000313" key="10">
    <source>
        <dbReference type="Proteomes" id="UP001140074"/>
    </source>
</evidence>
<feature type="compositionally biased region" description="Basic residues" evidence="7">
    <location>
        <begin position="261"/>
        <end position="272"/>
    </location>
</feature>
<feature type="repeat" description="WD" evidence="6">
    <location>
        <begin position="393"/>
        <end position="424"/>
    </location>
</feature>
<keyword evidence="3" id="KW-0677">Repeat</keyword>
<feature type="region of interest" description="Disordered" evidence="7">
    <location>
        <begin position="208"/>
        <end position="300"/>
    </location>
</feature>
<dbReference type="InterPro" id="IPR001680">
    <property type="entry name" value="WD40_rpt"/>
</dbReference>
<feature type="region of interest" description="Disordered" evidence="7">
    <location>
        <begin position="72"/>
        <end position="94"/>
    </location>
</feature>
<proteinExistence type="inferred from homology"/>
<dbReference type="AlphaFoldDB" id="A0A9W8M4H5"/>
<dbReference type="Proteomes" id="UP001140074">
    <property type="component" value="Unassembled WGS sequence"/>
</dbReference>
<dbReference type="InterPro" id="IPR020472">
    <property type="entry name" value="WD40_PAC1"/>
</dbReference>
<feature type="region of interest" description="Disordered" evidence="7">
    <location>
        <begin position="128"/>
        <end position="151"/>
    </location>
</feature>
<keyword evidence="5" id="KW-0175">Coiled coil</keyword>
<dbReference type="PROSITE" id="PS50294">
    <property type="entry name" value="WD_REPEATS_REGION"/>
    <property type="match status" value="2"/>
</dbReference>
<evidence type="ECO:0000256" key="6">
    <source>
        <dbReference type="PROSITE-ProRule" id="PRU00221"/>
    </source>
</evidence>
<keyword evidence="10" id="KW-1185">Reference proteome</keyword>
<evidence type="ECO:0000313" key="9">
    <source>
        <dbReference type="EMBL" id="KAJ2865841.1"/>
    </source>
</evidence>
<feature type="domain" description="Striatin N-terminal" evidence="8">
    <location>
        <begin position="16"/>
        <end position="122"/>
    </location>
</feature>
<keyword evidence="4" id="KW-0112">Calmodulin-binding</keyword>
<dbReference type="PROSITE" id="PS00678">
    <property type="entry name" value="WD_REPEATS_1"/>
    <property type="match status" value="1"/>
</dbReference>
<dbReference type="Gene3D" id="2.130.10.10">
    <property type="entry name" value="YVTN repeat-like/Quinoprotein amine dehydrogenase"/>
    <property type="match status" value="3"/>
</dbReference>
<dbReference type="SMART" id="SM00320">
    <property type="entry name" value="WD40"/>
    <property type="match status" value="6"/>
</dbReference>
<keyword evidence="9" id="KW-0223">Dioxygenase</keyword>
<comment type="similarity">
    <text evidence="1">Belongs to the WD repeat striatin family.</text>
</comment>
<keyword evidence="9" id="KW-0560">Oxidoreductase</keyword>
<feature type="compositionally biased region" description="Basic and acidic residues" evidence="7">
    <location>
        <begin position="74"/>
        <end position="88"/>
    </location>
</feature>
<sequence>MSYSNVAVFERALSAIQTEWRRFEQERAEWDVERIRLKAKLSAAEKRIEQLGSLYRVSQKHITVLEQLLSEARAGTHGDESSSSRPSDEGETSVTIEQLVTVTQNTRQRSRELLGRCLGEIEILLGNSGPRVSPSPVPSPSIAENLRMSDNTSTLGPGVTLLKREAVVPNGIIESDVGEARHAKLGDWQRLVSPPPLYSNVIDSAELVSLRPPPPPLRGERSDEDIEEEPQRPESSATPQPAPAADPAPAAEPDLAPEKRPIRKIAERRRRISQPPPAATSPTLAPVGGLARRRMSASHSDIERELAPLLADTASHIEQASTGSVSRSWQPKKTFIGHMDTVRALQIRNGSEGPQLLSGSDDGMVILWDVERSDRRKSRRQRTSGDVVPTTMYRGHLAAVTSVACAEGHDFGYSGSLDSSIKVWALPESIADDVDACFPARAFAGHSDAVWDLALSPNAGLLASVAADATCCLWSTDAGNDPLRATFSRDQQRPLLPTSACFVDGGSMLAIAYVDGTVDLYDVASETLVAASMGSEMSASRITRVASAEHTLAVAYVSGEVRLVDIRMRNNVSVQAYALAAATAVDLCSEKSLLVTGGSDGVVKWWDRRSLRTSLYEDNAHTPKADEGVCDVRILAATLVVSGGGDGLARLYYQNEE</sequence>
<keyword evidence="2 6" id="KW-0853">WD repeat</keyword>
<evidence type="ECO:0000256" key="7">
    <source>
        <dbReference type="SAM" id="MobiDB-lite"/>
    </source>
</evidence>
<dbReference type="InterPro" id="IPR013258">
    <property type="entry name" value="Striatin_N"/>
</dbReference>
<dbReference type="EMBL" id="JANBUY010000051">
    <property type="protein sequence ID" value="KAJ2865841.1"/>
    <property type="molecule type" value="Genomic_DNA"/>
</dbReference>
<dbReference type="PRINTS" id="PR00320">
    <property type="entry name" value="GPROTEINBRPT"/>
</dbReference>
<comment type="caution">
    <text evidence="9">The sequence shown here is derived from an EMBL/GenBank/DDBJ whole genome shotgun (WGS) entry which is preliminary data.</text>
</comment>
<dbReference type="GO" id="GO:0051213">
    <property type="term" value="F:dioxygenase activity"/>
    <property type="evidence" value="ECO:0007669"/>
    <property type="project" value="UniProtKB-KW"/>
</dbReference>
<evidence type="ECO:0000256" key="2">
    <source>
        <dbReference type="ARBA" id="ARBA00022574"/>
    </source>
</evidence>
<feature type="repeat" description="WD" evidence="6">
    <location>
        <begin position="335"/>
        <end position="378"/>
    </location>
</feature>
<dbReference type="InterPro" id="IPR036322">
    <property type="entry name" value="WD40_repeat_dom_sf"/>
</dbReference>
<evidence type="ECO:0000256" key="1">
    <source>
        <dbReference type="ARBA" id="ARBA00009616"/>
    </source>
</evidence>
<reference evidence="9" key="1">
    <citation type="submission" date="2022-07" db="EMBL/GenBank/DDBJ databases">
        <title>Phylogenomic reconstructions and comparative analyses of Kickxellomycotina fungi.</title>
        <authorList>
            <person name="Reynolds N.K."/>
            <person name="Stajich J.E."/>
            <person name="Barry K."/>
            <person name="Grigoriev I.V."/>
            <person name="Crous P."/>
            <person name="Smith M.E."/>
        </authorList>
    </citation>
    <scope>NUCLEOTIDE SEQUENCE</scope>
    <source>
        <strain evidence="9">RSA 476</strain>
    </source>
</reference>
<dbReference type="PROSITE" id="PS50082">
    <property type="entry name" value="WD_REPEATS_2"/>
    <property type="match status" value="3"/>
</dbReference>
<dbReference type="InterPro" id="IPR051488">
    <property type="entry name" value="WD_repeat_striatin"/>
</dbReference>
<accession>A0A9W8M4H5</accession>
<evidence type="ECO:0000256" key="3">
    <source>
        <dbReference type="ARBA" id="ARBA00022737"/>
    </source>
</evidence>
<gene>
    <name evidence="9" type="primary">ADI1_1</name>
    <name evidence="9" type="ORF">GGH94_001973</name>
</gene>
<dbReference type="Pfam" id="PF08232">
    <property type="entry name" value="Striatin"/>
    <property type="match status" value="1"/>
</dbReference>
<evidence type="ECO:0000259" key="8">
    <source>
        <dbReference type="Pfam" id="PF08232"/>
    </source>
</evidence>
<dbReference type="PANTHER" id="PTHR15653:SF0">
    <property type="entry name" value="CONNECTOR OF KINASE TO AP-1, ISOFORM E"/>
    <property type="match status" value="1"/>
</dbReference>
<dbReference type="InterPro" id="IPR015943">
    <property type="entry name" value="WD40/YVTN_repeat-like_dom_sf"/>
</dbReference>
<organism evidence="9 10">
    <name type="scientific">Coemansia aciculifera</name>
    <dbReference type="NCBI Taxonomy" id="417176"/>
    <lineage>
        <taxon>Eukaryota</taxon>
        <taxon>Fungi</taxon>
        <taxon>Fungi incertae sedis</taxon>
        <taxon>Zoopagomycota</taxon>
        <taxon>Kickxellomycotina</taxon>
        <taxon>Kickxellomycetes</taxon>
        <taxon>Kickxellales</taxon>
        <taxon>Kickxellaceae</taxon>
        <taxon>Coemansia</taxon>
    </lineage>
</organism>
<feature type="repeat" description="WD" evidence="6">
    <location>
        <begin position="443"/>
        <end position="484"/>
    </location>
</feature>
<protein>
    <submittedName>
        <fullName evidence="9">1,2-dihydroxy-3-keto-5-methylthiopentene dioxygenase</fullName>
    </submittedName>
</protein>
<name>A0A9W8M4H5_9FUNG</name>
<dbReference type="SUPFAM" id="SSF50978">
    <property type="entry name" value="WD40 repeat-like"/>
    <property type="match status" value="1"/>
</dbReference>
<dbReference type="InterPro" id="IPR019775">
    <property type="entry name" value="WD40_repeat_CS"/>
</dbReference>
<dbReference type="GO" id="GO:0005516">
    <property type="term" value="F:calmodulin binding"/>
    <property type="evidence" value="ECO:0007669"/>
    <property type="project" value="UniProtKB-KW"/>
</dbReference>
<dbReference type="PANTHER" id="PTHR15653">
    <property type="entry name" value="STRIATIN"/>
    <property type="match status" value="1"/>
</dbReference>
<dbReference type="Pfam" id="PF00400">
    <property type="entry name" value="WD40"/>
    <property type="match status" value="4"/>
</dbReference>
<evidence type="ECO:0000256" key="5">
    <source>
        <dbReference type="ARBA" id="ARBA00023054"/>
    </source>
</evidence>